<dbReference type="SUPFAM" id="SSF53720">
    <property type="entry name" value="ALDH-like"/>
    <property type="match status" value="1"/>
</dbReference>
<dbReference type="PROSITE" id="PS00687">
    <property type="entry name" value="ALDEHYDE_DEHYDR_GLU"/>
    <property type="match status" value="1"/>
</dbReference>
<evidence type="ECO:0000259" key="4">
    <source>
        <dbReference type="Pfam" id="PF00171"/>
    </source>
</evidence>
<feature type="domain" description="Aldehyde dehydrogenase" evidence="4">
    <location>
        <begin position="37"/>
        <end position="489"/>
    </location>
</feature>
<dbReference type="Gene3D" id="3.40.605.10">
    <property type="entry name" value="Aldehyde Dehydrogenase, Chain A, domain 1"/>
    <property type="match status" value="1"/>
</dbReference>
<keyword evidence="6" id="KW-1185">Reference proteome</keyword>
<comment type="similarity">
    <text evidence="3">Belongs to the aldehyde dehydrogenase family.</text>
</comment>
<dbReference type="Proteomes" id="UP001374803">
    <property type="component" value="Chromosome"/>
</dbReference>
<dbReference type="PANTHER" id="PTHR11699">
    <property type="entry name" value="ALDEHYDE DEHYDROGENASE-RELATED"/>
    <property type="match status" value="1"/>
</dbReference>
<dbReference type="InterPro" id="IPR029510">
    <property type="entry name" value="Ald_DH_CS_GLU"/>
</dbReference>
<evidence type="ECO:0000256" key="3">
    <source>
        <dbReference type="RuleBase" id="RU003345"/>
    </source>
</evidence>
<proteinExistence type="inferred from homology"/>
<evidence type="ECO:0000313" key="5">
    <source>
        <dbReference type="EMBL" id="WXB03403.1"/>
    </source>
</evidence>
<sequence>MNTGSTNNAGGSTTLAEELRAKPWIDGEFLEKAPLRESHDPADDTLLGLYHDAGTEEARVAIAVARRTFDETSWSRDRMLRAQVLDEMAAWFVAHREPLIAILSRENGKLLREAAMEVDHSVTKIRYAAALARIDFGRAADVEPGFYSTMIREPIGVAGIIVPWNSPVILLVRSLAPALAAGCTVVIKAAAQTALTTGLLFRGLSTLPSLPRGVVNGFIESESGGAQWLVRAPEVDVISYTGSTRVGRQIMASGAETLKRLNLELGGKSPALLLEDADLESAIPTIVTAGTLFAGQFCMASSRVLVHRSRYDEVRERLAAALAGRVVGPSRDPSSQMGPLIDRPNVARVDAIVRKAETYAEVIVRGGPALGHLAKGAFYRPSLVAISDVHAPIVQEEVFGPVLTLESFESEDEAVHRANATTYGLSASVFTRDIDRAARISRRLRAGTVWFNTHGVILDQFEEGGVKQSGLGRLNGFGGIEAFQECKHVLHRANFPI</sequence>
<organism evidence="5 6">
    <name type="scientific">Pendulispora rubella</name>
    <dbReference type="NCBI Taxonomy" id="2741070"/>
    <lineage>
        <taxon>Bacteria</taxon>
        <taxon>Pseudomonadati</taxon>
        <taxon>Myxococcota</taxon>
        <taxon>Myxococcia</taxon>
        <taxon>Myxococcales</taxon>
        <taxon>Sorangiineae</taxon>
        <taxon>Pendulisporaceae</taxon>
        <taxon>Pendulispora</taxon>
    </lineage>
</organism>
<protein>
    <submittedName>
        <fullName evidence="5">Aldehyde dehydrogenase family protein</fullName>
    </submittedName>
</protein>
<dbReference type="Pfam" id="PF00171">
    <property type="entry name" value="Aldedh"/>
    <property type="match status" value="1"/>
</dbReference>
<accession>A0ABZ2L085</accession>
<evidence type="ECO:0000256" key="2">
    <source>
        <dbReference type="PROSITE-ProRule" id="PRU10007"/>
    </source>
</evidence>
<name>A0ABZ2L085_9BACT</name>
<dbReference type="Gene3D" id="3.40.309.10">
    <property type="entry name" value="Aldehyde Dehydrogenase, Chain A, domain 2"/>
    <property type="match status" value="1"/>
</dbReference>
<gene>
    <name evidence="5" type="ORF">LVJ94_41675</name>
</gene>
<dbReference type="EMBL" id="CP089983">
    <property type="protein sequence ID" value="WXB03403.1"/>
    <property type="molecule type" value="Genomic_DNA"/>
</dbReference>
<dbReference type="InterPro" id="IPR015590">
    <property type="entry name" value="Aldehyde_DH_dom"/>
</dbReference>
<feature type="active site" evidence="2">
    <location>
        <position position="264"/>
    </location>
</feature>
<reference evidence="5" key="1">
    <citation type="submission" date="2021-12" db="EMBL/GenBank/DDBJ databases">
        <title>Discovery of the Pendulisporaceae a myxobacterial family with distinct sporulation behavior and unique specialized metabolism.</title>
        <authorList>
            <person name="Garcia R."/>
            <person name="Popoff A."/>
            <person name="Bader C.D."/>
            <person name="Loehr J."/>
            <person name="Walesch S."/>
            <person name="Walt C."/>
            <person name="Boldt J."/>
            <person name="Bunk B."/>
            <person name="Haeckl F.J.F.P.J."/>
            <person name="Gunesch A.P."/>
            <person name="Birkelbach J."/>
            <person name="Nuebel U."/>
            <person name="Pietschmann T."/>
            <person name="Bach T."/>
            <person name="Mueller R."/>
        </authorList>
    </citation>
    <scope>NUCLEOTIDE SEQUENCE</scope>
    <source>
        <strain evidence="5">MSr11367</strain>
    </source>
</reference>
<keyword evidence="1 3" id="KW-0560">Oxidoreductase</keyword>
<evidence type="ECO:0000256" key="1">
    <source>
        <dbReference type="ARBA" id="ARBA00023002"/>
    </source>
</evidence>
<dbReference type="RefSeq" id="WP_394833033.1">
    <property type="nucleotide sequence ID" value="NZ_CP089929.1"/>
</dbReference>
<evidence type="ECO:0000313" key="6">
    <source>
        <dbReference type="Proteomes" id="UP001374803"/>
    </source>
</evidence>
<dbReference type="InterPro" id="IPR016163">
    <property type="entry name" value="Ald_DH_C"/>
</dbReference>
<dbReference type="InterPro" id="IPR016162">
    <property type="entry name" value="Ald_DH_N"/>
</dbReference>
<dbReference type="InterPro" id="IPR016161">
    <property type="entry name" value="Ald_DH/histidinol_DH"/>
</dbReference>